<protein>
    <submittedName>
        <fullName evidence="1">Uncharacterized protein</fullName>
    </submittedName>
</protein>
<proteinExistence type="predicted"/>
<evidence type="ECO:0000313" key="1">
    <source>
        <dbReference type="EMBL" id="CAJ2674428.1"/>
    </source>
</evidence>
<keyword evidence="2" id="KW-1185">Reference proteome</keyword>
<reference evidence="1" key="1">
    <citation type="submission" date="2023-10" db="EMBL/GenBank/DDBJ databases">
        <authorList>
            <person name="Rodriguez Cubillos JULIANA M."/>
            <person name="De Vega J."/>
        </authorList>
    </citation>
    <scope>NUCLEOTIDE SEQUENCE</scope>
</reference>
<comment type="caution">
    <text evidence="1">The sequence shown here is derived from an EMBL/GenBank/DDBJ whole genome shotgun (WGS) entry which is preliminary data.</text>
</comment>
<accession>A0ACB0LYM7</accession>
<evidence type="ECO:0000313" key="2">
    <source>
        <dbReference type="Proteomes" id="UP001177021"/>
    </source>
</evidence>
<gene>
    <name evidence="1" type="ORF">MILVUS5_LOCUS37684</name>
</gene>
<sequence>MVKTLKLIFTILLFLFPFLTTKEAAITPKIITTSFTCKSVNDCPVIVVAEMYIAICMKGYCHRMTFDP</sequence>
<dbReference type="Proteomes" id="UP001177021">
    <property type="component" value="Unassembled WGS sequence"/>
</dbReference>
<organism evidence="1 2">
    <name type="scientific">Trifolium pratense</name>
    <name type="common">Red clover</name>
    <dbReference type="NCBI Taxonomy" id="57577"/>
    <lineage>
        <taxon>Eukaryota</taxon>
        <taxon>Viridiplantae</taxon>
        <taxon>Streptophyta</taxon>
        <taxon>Embryophyta</taxon>
        <taxon>Tracheophyta</taxon>
        <taxon>Spermatophyta</taxon>
        <taxon>Magnoliopsida</taxon>
        <taxon>eudicotyledons</taxon>
        <taxon>Gunneridae</taxon>
        <taxon>Pentapetalae</taxon>
        <taxon>rosids</taxon>
        <taxon>fabids</taxon>
        <taxon>Fabales</taxon>
        <taxon>Fabaceae</taxon>
        <taxon>Papilionoideae</taxon>
        <taxon>50 kb inversion clade</taxon>
        <taxon>NPAAA clade</taxon>
        <taxon>Hologalegina</taxon>
        <taxon>IRL clade</taxon>
        <taxon>Trifolieae</taxon>
        <taxon>Trifolium</taxon>
    </lineage>
</organism>
<dbReference type="EMBL" id="CASHSV030000716">
    <property type="protein sequence ID" value="CAJ2674428.1"/>
    <property type="molecule type" value="Genomic_DNA"/>
</dbReference>
<name>A0ACB0LYM7_TRIPR</name>